<proteinExistence type="predicted"/>
<keyword evidence="1" id="KW-0472">Membrane</keyword>
<feature type="transmembrane region" description="Helical" evidence="1">
    <location>
        <begin position="20"/>
        <end position="41"/>
    </location>
</feature>
<evidence type="ECO:0000313" key="2">
    <source>
        <dbReference type="EMBL" id="KAH8517246.1"/>
    </source>
</evidence>
<dbReference type="EMBL" id="JACEGQ020000002">
    <property type="protein sequence ID" value="KAH8517246.1"/>
    <property type="molecule type" value="Genomic_DNA"/>
</dbReference>
<name>A0A8T2ZIL9_POPDE</name>
<accession>A0A8T2ZIL9</accession>
<reference evidence="2" key="1">
    <citation type="journal article" date="2021" name="J. Hered.">
        <title>Genome Assembly of Salicaceae Populus deltoides (Eastern Cottonwood) I-69 Based on Nanopore Sequencing and Hi-C Technologies.</title>
        <authorList>
            <person name="Bai S."/>
            <person name="Wu H."/>
            <person name="Zhang J."/>
            <person name="Pan Z."/>
            <person name="Zhao W."/>
            <person name="Li Z."/>
            <person name="Tong C."/>
        </authorList>
    </citation>
    <scope>NUCLEOTIDE SEQUENCE</scope>
    <source>
        <tissue evidence="2">Leaf</tissue>
    </source>
</reference>
<evidence type="ECO:0000256" key="1">
    <source>
        <dbReference type="SAM" id="Phobius"/>
    </source>
</evidence>
<keyword evidence="1" id="KW-0812">Transmembrane</keyword>
<organism evidence="2 3">
    <name type="scientific">Populus deltoides</name>
    <name type="common">Eastern poplar</name>
    <name type="synonym">Eastern cottonwood</name>
    <dbReference type="NCBI Taxonomy" id="3696"/>
    <lineage>
        <taxon>Eukaryota</taxon>
        <taxon>Viridiplantae</taxon>
        <taxon>Streptophyta</taxon>
        <taxon>Embryophyta</taxon>
        <taxon>Tracheophyta</taxon>
        <taxon>Spermatophyta</taxon>
        <taxon>Magnoliopsida</taxon>
        <taxon>eudicotyledons</taxon>
        <taxon>Gunneridae</taxon>
        <taxon>Pentapetalae</taxon>
        <taxon>rosids</taxon>
        <taxon>fabids</taxon>
        <taxon>Malpighiales</taxon>
        <taxon>Salicaceae</taxon>
        <taxon>Saliceae</taxon>
        <taxon>Populus</taxon>
    </lineage>
</organism>
<dbReference type="AlphaFoldDB" id="A0A8T2ZIL9"/>
<comment type="caution">
    <text evidence="2">The sequence shown here is derived from an EMBL/GenBank/DDBJ whole genome shotgun (WGS) entry which is preliminary data.</text>
</comment>
<sequence>MTAKAAQQLLTRMGLYENEIVWLFLTLTHISNYISCSLYGTHMKMVRPLARTFPGPPCGLALATDSPVRVRSKVACLFPKDHKTLTGCWSFAKGKGENQRNHSITLPGRNKCHSPDYIEEMTVRPKEPPDP</sequence>
<keyword evidence="3" id="KW-1185">Reference proteome</keyword>
<gene>
    <name evidence="2" type="ORF">H0E87_005264</name>
</gene>
<protein>
    <submittedName>
        <fullName evidence="2">Uncharacterized protein</fullName>
    </submittedName>
</protein>
<dbReference type="Proteomes" id="UP000807159">
    <property type="component" value="Chromosome 2"/>
</dbReference>
<evidence type="ECO:0000313" key="3">
    <source>
        <dbReference type="Proteomes" id="UP000807159"/>
    </source>
</evidence>
<keyword evidence="1" id="KW-1133">Transmembrane helix</keyword>